<proteinExistence type="predicted"/>
<evidence type="ECO:0000256" key="1">
    <source>
        <dbReference type="SAM" id="MobiDB-lite"/>
    </source>
</evidence>
<comment type="caution">
    <text evidence="2">The sequence shown here is derived from an EMBL/GenBank/DDBJ whole genome shotgun (WGS) entry which is preliminary data.</text>
</comment>
<evidence type="ECO:0000313" key="3">
    <source>
        <dbReference type="Proteomes" id="UP000186817"/>
    </source>
</evidence>
<dbReference type="Proteomes" id="UP000186817">
    <property type="component" value="Unassembled WGS sequence"/>
</dbReference>
<evidence type="ECO:0000313" key="2">
    <source>
        <dbReference type="EMBL" id="OLP96305.1"/>
    </source>
</evidence>
<protein>
    <submittedName>
        <fullName evidence="2">Uncharacterized protein</fullName>
    </submittedName>
</protein>
<sequence length="91" mass="9673">MLGRTSPRRGEVRKKNSTRGVHAGSDEQLRPPRRGIGPSPGVGWGQGVGPAFILQDPMHSRLAGSRGDDVEGELEQELARALCAATATMLL</sequence>
<keyword evidence="3" id="KW-1185">Reference proteome</keyword>
<dbReference type="AlphaFoldDB" id="A0A1Q9DMB7"/>
<reference evidence="2 3" key="1">
    <citation type="submission" date="2016-02" db="EMBL/GenBank/DDBJ databases">
        <title>Genome analysis of coral dinoflagellate symbionts highlights evolutionary adaptations to a symbiotic lifestyle.</title>
        <authorList>
            <person name="Aranda M."/>
            <person name="Li Y."/>
            <person name="Liew Y.J."/>
            <person name="Baumgarten S."/>
            <person name="Simakov O."/>
            <person name="Wilson M."/>
            <person name="Piel J."/>
            <person name="Ashoor H."/>
            <person name="Bougouffa S."/>
            <person name="Bajic V.B."/>
            <person name="Ryu T."/>
            <person name="Ravasi T."/>
            <person name="Bayer T."/>
            <person name="Micklem G."/>
            <person name="Kim H."/>
            <person name="Bhak J."/>
            <person name="Lajeunesse T.C."/>
            <person name="Voolstra C.R."/>
        </authorList>
    </citation>
    <scope>NUCLEOTIDE SEQUENCE [LARGE SCALE GENOMIC DNA]</scope>
    <source>
        <strain evidence="2 3">CCMP2467</strain>
    </source>
</reference>
<dbReference type="OrthoDB" id="10337881at2759"/>
<feature type="region of interest" description="Disordered" evidence="1">
    <location>
        <begin position="1"/>
        <end position="50"/>
    </location>
</feature>
<accession>A0A1Q9DMB7</accession>
<organism evidence="2 3">
    <name type="scientific">Symbiodinium microadriaticum</name>
    <name type="common">Dinoflagellate</name>
    <name type="synonym">Zooxanthella microadriatica</name>
    <dbReference type="NCBI Taxonomy" id="2951"/>
    <lineage>
        <taxon>Eukaryota</taxon>
        <taxon>Sar</taxon>
        <taxon>Alveolata</taxon>
        <taxon>Dinophyceae</taxon>
        <taxon>Suessiales</taxon>
        <taxon>Symbiodiniaceae</taxon>
        <taxon>Symbiodinium</taxon>
    </lineage>
</organism>
<name>A0A1Q9DMB7_SYMMI</name>
<feature type="compositionally biased region" description="Gly residues" evidence="1">
    <location>
        <begin position="38"/>
        <end position="48"/>
    </location>
</feature>
<dbReference type="EMBL" id="LSRX01000472">
    <property type="protein sequence ID" value="OLP96305.1"/>
    <property type="molecule type" value="Genomic_DNA"/>
</dbReference>
<gene>
    <name evidence="2" type="ORF">AK812_SmicGene21455</name>
</gene>